<evidence type="ECO:0000256" key="3">
    <source>
        <dbReference type="ARBA" id="ARBA00023121"/>
    </source>
</evidence>
<dbReference type="EMBL" id="JACGWL010000003">
    <property type="protein sequence ID" value="KAK4406289.1"/>
    <property type="molecule type" value="Genomic_DNA"/>
</dbReference>
<reference evidence="7" key="1">
    <citation type="submission" date="2020-06" db="EMBL/GenBank/DDBJ databases">
        <authorList>
            <person name="Li T."/>
            <person name="Hu X."/>
            <person name="Zhang T."/>
            <person name="Song X."/>
            <person name="Zhang H."/>
            <person name="Dai N."/>
            <person name="Sheng W."/>
            <person name="Hou X."/>
            <person name="Wei L."/>
        </authorList>
    </citation>
    <scope>NUCLEOTIDE SEQUENCE</scope>
    <source>
        <strain evidence="7">K16</strain>
        <tissue evidence="7">Leaf</tissue>
    </source>
</reference>
<dbReference type="AlphaFoldDB" id="A0AAE1X7S9"/>
<gene>
    <name evidence="7" type="ORF">Sango_0635400</name>
</gene>
<dbReference type="PRINTS" id="PR00382">
    <property type="entry name" value="LIPIDTRNSFER"/>
</dbReference>
<dbReference type="GO" id="GO:0006869">
    <property type="term" value="P:lipid transport"/>
    <property type="evidence" value="ECO:0007669"/>
    <property type="project" value="InterPro"/>
</dbReference>
<keyword evidence="2 4" id="KW-0813">Transport</keyword>
<evidence type="ECO:0000259" key="6">
    <source>
        <dbReference type="SMART" id="SM00499"/>
    </source>
</evidence>
<evidence type="ECO:0000313" key="8">
    <source>
        <dbReference type="Proteomes" id="UP001289374"/>
    </source>
</evidence>
<evidence type="ECO:0000256" key="5">
    <source>
        <dbReference type="SAM" id="Phobius"/>
    </source>
</evidence>
<comment type="function">
    <text evidence="4">Plant non-specific lipid-transfer proteins transfer phospholipids as well as galactolipids across membranes. May play a role in wax or cutin deposition in the cell walls of expanding epidermal cells and certain secretory tissues.</text>
</comment>
<dbReference type="GO" id="GO:0008289">
    <property type="term" value="F:lipid binding"/>
    <property type="evidence" value="ECO:0007669"/>
    <property type="project" value="UniProtKB-KW"/>
</dbReference>
<comment type="caution">
    <text evidence="7">The sequence shown here is derived from an EMBL/GenBank/DDBJ whole genome shotgun (WGS) entry which is preliminary data.</text>
</comment>
<dbReference type="PROSITE" id="PS00597">
    <property type="entry name" value="PLANT_LTP"/>
    <property type="match status" value="1"/>
</dbReference>
<dbReference type="SUPFAM" id="SSF47699">
    <property type="entry name" value="Bifunctional inhibitor/lipid-transfer protein/seed storage 2S albumin"/>
    <property type="match status" value="1"/>
</dbReference>
<dbReference type="Pfam" id="PF00234">
    <property type="entry name" value="Tryp_alpha_amyl"/>
    <property type="match status" value="1"/>
</dbReference>
<comment type="similarity">
    <text evidence="1 4">Belongs to the plant LTP family.</text>
</comment>
<dbReference type="Proteomes" id="UP001289374">
    <property type="component" value="Unassembled WGS sequence"/>
</dbReference>
<keyword evidence="5" id="KW-0812">Transmembrane</keyword>
<evidence type="ECO:0000256" key="1">
    <source>
        <dbReference type="ARBA" id="ARBA00009748"/>
    </source>
</evidence>
<organism evidence="7 8">
    <name type="scientific">Sesamum angolense</name>
    <dbReference type="NCBI Taxonomy" id="2727404"/>
    <lineage>
        <taxon>Eukaryota</taxon>
        <taxon>Viridiplantae</taxon>
        <taxon>Streptophyta</taxon>
        <taxon>Embryophyta</taxon>
        <taxon>Tracheophyta</taxon>
        <taxon>Spermatophyta</taxon>
        <taxon>Magnoliopsida</taxon>
        <taxon>eudicotyledons</taxon>
        <taxon>Gunneridae</taxon>
        <taxon>Pentapetalae</taxon>
        <taxon>asterids</taxon>
        <taxon>lamiids</taxon>
        <taxon>Lamiales</taxon>
        <taxon>Pedaliaceae</taxon>
        <taxon>Sesamum</taxon>
    </lineage>
</organism>
<name>A0AAE1X7S9_9LAMI</name>
<dbReference type="InterPro" id="IPR036312">
    <property type="entry name" value="Bifun_inhib/LTP/seed_sf"/>
</dbReference>
<accession>A0AAE1X7S9</accession>
<evidence type="ECO:0000256" key="2">
    <source>
        <dbReference type="ARBA" id="ARBA00022448"/>
    </source>
</evidence>
<reference evidence="7" key="2">
    <citation type="journal article" date="2024" name="Plant">
        <title>Genomic evolution and insights into agronomic trait innovations of Sesamum species.</title>
        <authorList>
            <person name="Miao H."/>
            <person name="Wang L."/>
            <person name="Qu L."/>
            <person name="Liu H."/>
            <person name="Sun Y."/>
            <person name="Le M."/>
            <person name="Wang Q."/>
            <person name="Wei S."/>
            <person name="Zheng Y."/>
            <person name="Lin W."/>
            <person name="Duan Y."/>
            <person name="Cao H."/>
            <person name="Xiong S."/>
            <person name="Wang X."/>
            <person name="Wei L."/>
            <person name="Li C."/>
            <person name="Ma Q."/>
            <person name="Ju M."/>
            <person name="Zhao R."/>
            <person name="Li G."/>
            <person name="Mu C."/>
            <person name="Tian Q."/>
            <person name="Mei H."/>
            <person name="Zhang T."/>
            <person name="Gao T."/>
            <person name="Zhang H."/>
        </authorList>
    </citation>
    <scope>NUCLEOTIDE SEQUENCE</scope>
    <source>
        <strain evidence="7">K16</strain>
    </source>
</reference>
<protein>
    <recommendedName>
        <fullName evidence="4">Non-specific lipid-transfer protein</fullName>
    </recommendedName>
</protein>
<sequence length="150" mass="15627">MFSPPQNLPSDLLPEKNTKSFVLLSFEILLITMAGIIKPMCIVLIAAILAAAVAPRGEAAIGCGTVVSYLNPCLPYVTNKGPLGSCCSGVKGLYGAAQTTPDRQTVCNCLKYLAGSYKDVDLSKAAGLPGQCGVNIPYKISPSTDCSKVN</sequence>
<dbReference type="Gene3D" id="1.10.110.10">
    <property type="entry name" value="Plant lipid-transfer and hydrophobic proteins"/>
    <property type="match status" value="1"/>
</dbReference>
<dbReference type="InterPro" id="IPR000528">
    <property type="entry name" value="Plant_nsLTP"/>
</dbReference>
<dbReference type="CDD" id="cd01960">
    <property type="entry name" value="nsLTP1"/>
    <property type="match status" value="1"/>
</dbReference>
<evidence type="ECO:0000256" key="4">
    <source>
        <dbReference type="RuleBase" id="RU000628"/>
    </source>
</evidence>
<evidence type="ECO:0000313" key="7">
    <source>
        <dbReference type="EMBL" id="KAK4406289.1"/>
    </source>
</evidence>
<dbReference type="SMART" id="SM00499">
    <property type="entry name" value="AAI"/>
    <property type="match status" value="1"/>
</dbReference>
<dbReference type="InterPro" id="IPR016140">
    <property type="entry name" value="Bifunc_inhib/LTP/seed_store"/>
</dbReference>
<dbReference type="PANTHER" id="PTHR33076">
    <property type="entry name" value="NON-SPECIFIC LIPID-TRANSFER PROTEIN 2-RELATED"/>
    <property type="match status" value="1"/>
</dbReference>
<keyword evidence="8" id="KW-1185">Reference proteome</keyword>
<feature type="domain" description="Bifunctional inhibitor/plant lipid transfer protein/seed storage helical" evidence="6">
    <location>
        <begin position="63"/>
        <end position="146"/>
    </location>
</feature>
<keyword evidence="5" id="KW-0472">Membrane</keyword>
<keyword evidence="5" id="KW-1133">Transmembrane helix</keyword>
<feature type="transmembrane region" description="Helical" evidence="5">
    <location>
        <begin position="20"/>
        <end position="53"/>
    </location>
</feature>
<keyword evidence="3 4" id="KW-0446">Lipid-binding</keyword>
<proteinExistence type="inferred from homology"/>